<comment type="caution">
    <text evidence="1">The sequence shown here is derived from an EMBL/GenBank/DDBJ whole genome shotgun (WGS) entry which is preliminary data.</text>
</comment>
<dbReference type="EMBL" id="LAZR01029737">
    <property type="protein sequence ID" value="KKL58686.1"/>
    <property type="molecule type" value="Genomic_DNA"/>
</dbReference>
<gene>
    <name evidence="1" type="ORF">LCGC14_2222880</name>
</gene>
<protein>
    <submittedName>
        <fullName evidence="1">Uncharacterized protein</fullName>
    </submittedName>
</protein>
<reference evidence="1" key="1">
    <citation type="journal article" date="2015" name="Nature">
        <title>Complex archaea that bridge the gap between prokaryotes and eukaryotes.</title>
        <authorList>
            <person name="Spang A."/>
            <person name="Saw J.H."/>
            <person name="Jorgensen S.L."/>
            <person name="Zaremba-Niedzwiedzka K."/>
            <person name="Martijn J."/>
            <person name="Lind A.E."/>
            <person name="van Eijk R."/>
            <person name="Schleper C."/>
            <person name="Guy L."/>
            <person name="Ettema T.J."/>
        </authorList>
    </citation>
    <scope>NUCLEOTIDE SEQUENCE</scope>
</reference>
<evidence type="ECO:0000313" key="1">
    <source>
        <dbReference type="EMBL" id="KKL58686.1"/>
    </source>
</evidence>
<dbReference type="AlphaFoldDB" id="A0A0F9DXY3"/>
<proteinExistence type="predicted"/>
<name>A0A0F9DXY3_9ZZZZ</name>
<accession>A0A0F9DXY3</accession>
<sequence>MVIIKEGRMFAIDGTSWQNWSVRPLEKGGTISKRGAVVANDVLWMIDRDGLYMFDGNVRRKVSKHIQTDIDSYTLSDVSLFFYKTDVMVSFPTNSVVLVFDPDTIRLDDMGDGRVSFYNWGSYYARQILHNRGGGDDGYLILLGNNYTARGDYLAYDNISGTLPINMEMQTKLFQFGGEETVKNFTRAKAKIGNVSTPAGVEYEFKFLTADTSNTLVLNALVGTGAVSREISVPYEMDGKQISMYVKHNTNFNARVDTLSIDSRKRRY</sequence>
<organism evidence="1">
    <name type="scientific">marine sediment metagenome</name>
    <dbReference type="NCBI Taxonomy" id="412755"/>
    <lineage>
        <taxon>unclassified sequences</taxon>
        <taxon>metagenomes</taxon>
        <taxon>ecological metagenomes</taxon>
    </lineage>
</organism>